<dbReference type="OrthoDB" id="275819at2"/>
<dbReference type="KEGG" id="pbor:BSF38_04043"/>
<dbReference type="Proteomes" id="UP000186309">
    <property type="component" value="Chromosome"/>
</dbReference>
<sequence length="183" mass="19891">MDSSRPRLANVLMLIVGLALGLALANGRPPQLRAGGGDRSGESAVTTGPIAIRYDEGNKTQIPQDALYYLDYKAGKLLATIPTFRQTLNSTRYLEPFAERDLVTDFKVDVDNGPRPHFLMTTGQLGTFGAGWAPLFVFETNSGQVAVYRIQQQTVGIKNQMKFELLELRAVSPPTAAAPPSQP</sequence>
<evidence type="ECO:0000313" key="2">
    <source>
        <dbReference type="Proteomes" id="UP000186309"/>
    </source>
</evidence>
<proteinExistence type="predicted"/>
<accession>A0A1U7CU78</accession>
<evidence type="ECO:0000313" key="1">
    <source>
        <dbReference type="EMBL" id="APW62497.1"/>
    </source>
</evidence>
<dbReference type="RefSeq" id="WP_076348639.1">
    <property type="nucleotide sequence ID" value="NZ_CP019082.1"/>
</dbReference>
<keyword evidence="2" id="KW-1185">Reference proteome</keyword>
<organism evidence="1 2">
    <name type="scientific">Paludisphaera borealis</name>
    <dbReference type="NCBI Taxonomy" id="1387353"/>
    <lineage>
        <taxon>Bacteria</taxon>
        <taxon>Pseudomonadati</taxon>
        <taxon>Planctomycetota</taxon>
        <taxon>Planctomycetia</taxon>
        <taxon>Isosphaerales</taxon>
        <taxon>Isosphaeraceae</taxon>
        <taxon>Paludisphaera</taxon>
    </lineage>
</organism>
<dbReference type="AlphaFoldDB" id="A0A1U7CU78"/>
<protein>
    <submittedName>
        <fullName evidence="1">Uncharacterized protein</fullName>
    </submittedName>
</protein>
<gene>
    <name evidence="1" type="ORF">BSF38_04043</name>
</gene>
<reference evidence="2" key="1">
    <citation type="submission" date="2016-12" db="EMBL/GenBank/DDBJ databases">
        <title>Comparative genomics of four Isosphaeraceae planctomycetes: a common pool of plasmids and glycoside hydrolase genes.</title>
        <authorList>
            <person name="Ivanova A."/>
        </authorList>
    </citation>
    <scope>NUCLEOTIDE SEQUENCE [LARGE SCALE GENOMIC DNA]</scope>
    <source>
        <strain evidence="2">PX4</strain>
    </source>
</reference>
<name>A0A1U7CU78_9BACT</name>
<dbReference type="EMBL" id="CP019082">
    <property type="protein sequence ID" value="APW62497.1"/>
    <property type="molecule type" value="Genomic_DNA"/>
</dbReference>